<keyword evidence="3 12" id="KW-0479">Metal-binding</keyword>
<evidence type="ECO:0000256" key="13">
    <source>
        <dbReference type="PIRSR" id="PIRSR610972-4"/>
    </source>
</evidence>
<feature type="binding site" evidence="11">
    <location>
        <begin position="45"/>
        <end position="50"/>
    </location>
    <ligand>
        <name>substrate</name>
    </ligand>
</feature>
<dbReference type="RefSeq" id="WP_103787662.1">
    <property type="nucleotide sequence ID" value="NZ_PQVF01000002.1"/>
</dbReference>
<dbReference type="InterPro" id="IPR010976">
    <property type="entry name" value="B-phosphoglucomutase_hydrolase"/>
</dbReference>
<dbReference type="SUPFAM" id="SSF56784">
    <property type="entry name" value="HAD-like"/>
    <property type="match status" value="1"/>
</dbReference>
<evidence type="ECO:0000256" key="8">
    <source>
        <dbReference type="ARBA" id="ARBA00044968"/>
    </source>
</evidence>
<dbReference type="EC" id="5.4.2.6" evidence="8"/>
<feature type="active site" description="Proton donor/acceptor" evidence="10">
    <location>
        <position position="12"/>
    </location>
</feature>
<keyword evidence="4 12" id="KW-0460">Magnesium</keyword>
<dbReference type="InterPro" id="IPR036412">
    <property type="entry name" value="HAD-like_sf"/>
</dbReference>
<dbReference type="GO" id="GO:0008801">
    <property type="term" value="F:beta-phosphoglucomutase activity"/>
    <property type="evidence" value="ECO:0007669"/>
    <property type="project" value="UniProtKB-EC"/>
</dbReference>
<dbReference type="NCBIfam" id="TIGR01509">
    <property type="entry name" value="HAD-SF-IA-v3"/>
    <property type="match status" value="1"/>
</dbReference>
<keyword evidence="2" id="KW-0597">Phosphoprotein</keyword>
<feature type="binding site" evidence="11">
    <location>
        <position position="26"/>
    </location>
    <ligand>
        <name>substrate</name>
    </ligand>
</feature>
<gene>
    <name evidence="14" type="primary">pgmB</name>
    <name evidence="14" type="ORF">C3K47_03205</name>
</gene>
<dbReference type="PANTHER" id="PTHR46193">
    <property type="entry name" value="6-PHOSPHOGLUCONATE PHOSPHATASE"/>
    <property type="match status" value="1"/>
</dbReference>
<keyword evidence="15" id="KW-1185">Reference proteome</keyword>
<reference evidence="14 15" key="1">
    <citation type="submission" date="2018-01" db="EMBL/GenBank/DDBJ databases">
        <authorList>
            <person name="Gaut B.S."/>
            <person name="Morton B.R."/>
            <person name="Clegg M.T."/>
            <person name="Duvall M.R."/>
        </authorList>
    </citation>
    <scope>NUCLEOTIDE SEQUENCE [LARGE SCALE GENOMIC DNA]</scope>
    <source>
        <strain evidence="14 15">HR-AV</strain>
    </source>
</reference>
<dbReference type="InterPro" id="IPR006439">
    <property type="entry name" value="HAD-SF_hydro_IA"/>
</dbReference>
<dbReference type="Gene3D" id="3.40.50.1000">
    <property type="entry name" value="HAD superfamily/HAD-like"/>
    <property type="match status" value="1"/>
</dbReference>
<evidence type="ECO:0000313" key="14">
    <source>
        <dbReference type="EMBL" id="POY38421.1"/>
    </source>
</evidence>
<name>A0A2S5A747_9SPHI</name>
<evidence type="ECO:0000256" key="5">
    <source>
        <dbReference type="ARBA" id="ARBA00023235"/>
    </source>
</evidence>
<dbReference type="Proteomes" id="UP000236893">
    <property type="component" value="Unassembled WGS sequence"/>
</dbReference>
<dbReference type="InterPro" id="IPR023198">
    <property type="entry name" value="PGP-like_dom2"/>
</dbReference>
<comment type="catalytic activity">
    <reaction evidence="7">
        <text>beta-D-glucose 1-phosphate = beta-D-glucose 6-phosphate</text>
        <dbReference type="Rhea" id="RHEA:20113"/>
        <dbReference type="ChEBI" id="CHEBI:57684"/>
        <dbReference type="ChEBI" id="CHEBI:58247"/>
        <dbReference type="EC" id="5.4.2.6"/>
    </reaction>
</comment>
<dbReference type="EMBL" id="PQVF01000002">
    <property type="protein sequence ID" value="POY38421.1"/>
    <property type="molecule type" value="Genomic_DNA"/>
</dbReference>
<dbReference type="InterPro" id="IPR051600">
    <property type="entry name" value="Beta-PGM-like"/>
</dbReference>
<dbReference type="OrthoDB" id="9797743at2"/>
<dbReference type="GO" id="GO:0000287">
    <property type="term" value="F:magnesium ion binding"/>
    <property type="evidence" value="ECO:0007669"/>
    <property type="project" value="InterPro"/>
</dbReference>
<dbReference type="NCBIfam" id="TIGR01990">
    <property type="entry name" value="bPGM"/>
    <property type="match status" value="1"/>
</dbReference>
<evidence type="ECO:0000256" key="7">
    <source>
        <dbReference type="ARBA" id="ARBA00044926"/>
    </source>
</evidence>
<feature type="site" description="Important for catalytic activity and assists the phosphoryl transfer reaction to Asp8 by balancing charge and orienting the reacting groups" evidence="13">
    <location>
        <position position="115"/>
    </location>
</feature>
<dbReference type="SFLD" id="SFLDS00003">
    <property type="entry name" value="Haloacid_Dehalogenase"/>
    <property type="match status" value="1"/>
</dbReference>
<organism evidence="14 15">
    <name type="scientific">Solitalea longa</name>
    <dbReference type="NCBI Taxonomy" id="2079460"/>
    <lineage>
        <taxon>Bacteria</taxon>
        <taxon>Pseudomonadati</taxon>
        <taxon>Bacteroidota</taxon>
        <taxon>Sphingobacteriia</taxon>
        <taxon>Sphingobacteriales</taxon>
        <taxon>Sphingobacteriaceae</taxon>
        <taxon>Solitalea</taxon>
    </lineage>
</organism>
<feature type="binding site" evidence="11">
    <location>
        <begin position="10"/>
        <end position="12"/>
    </location>
    <ligand>
        <name>substrate</name>
    </ligand>
</feature>
<evidence type="ECO:0000256" key="10">
    <source>
        <dbReference type="PIRSR" id="PIRSR610972-1"/>
    </source>
</evidence>
<dbReference type="Gene3D" id="1.10.150.240">
    <property type="entry name" value="Putative phosphatase, domain 2"/>
    <property type="match status" value="1"/>
</dbReference>
<evidence type="ECO:0000256" key="3">
    <source>
        <dbReference type="ARBA" id="ARBA00022723"/>
    </source>
</evidence>
<evidence type="ECO:0000256" key="9">
    <source>
        <dbReference type="ARBA" id="ARBA00044991"/>
    </source>
</evidence>
<dbReference type="InterPro" id="IPR023214">
    <property type="entry name" value="HAD_sf"/>
</dbReference>
<dbReference type="InterPro" id="IPR010972">
    <property type="entry name" value="Beta-PGM"/>
</dbReference>
<sequence>MSPIKACIFDLDGVIVDTTHFHYLAWKRLSNELGFDITEEDNEQLKGVSRMECLRIILSIGGVSTSADKLYDLAEMKNRWYVEHINTMTEKDVITGAAEFIEAVQNAGLKVAIASASKNAGIILEKVKLRNKFPVLVDGNLVNKSKPNPEIFLRSARELGIDPDSCIVFEDAISGIQAANNAGMRSVGIGSEDALKNAHFVVPSLGAMSLEDLFSLENFA</sequence>
<feature type="binding site" evidence="12">
    <location>
        <position position="171"/>
    </location>
    <ligand>
        <name>Mg(2+)</name>
        <dbReference type="ChEBI" id="CHEBI:18420"/>
    </ligand>
</feature>
<evidence type="ECO:0000256" key="11">
    <source>
        <dbReference type="PIRSR" id="PIRSR610972-2"/>
    </source>
</evidence>
<feature type="binding site" evidence="12">
    <location>
        <position position="12"/>
    </location>
    <ligand>
        <name>Mg(2+)</name>
        <dbReference type="ChEBI" id="CHEBI:18420"/>
    </ligand>
</feature>
<dbReference type="AlphaFoldDB" id="A0A2S5A747"/>
<feature type="binding site" evidence="12">
    <location>
        <position position="170"/>
    </location>
    <ligand>
        <name>Mg(2+)</name>
        <dbReference type="ChEBI" id="CHEBI:18420"/>
    </ligand>
</feature>
<evidence type="ECO:0000256" key="12">
    <source>
        <dbReference type="PIRSR" id="PIRSR610972-3"/>
    </source>
</evidence>
<evidence type="ECO:0000256" key="6">
    <source>
        <dbReference type="ARBA" id="ARBA00023277"/>
    </source>
</evidence>
<proteinExistence type="inferred from homology"/>
<feature type="binding site" evidence="11">
    <location>
        <position position="77"/>
    </location>
    <ligand>
        <name>substrate</name>
    </ligand>
</feature>
<feature type="site" description="Important for catalytic activity and assists the phosphoryl transfer reaction to Asp8 by balancing charge and orienting the reacting groups" evidence="13">
    <location>
        <position position="146"/>
    </location>
</feature>
<evidence type="ECO:0000256" key="4">
    <source>
        <dbReference type="ARBA" id="ARBA00022842"/>
    </source>
</evidence>
<dbReference type="SFLD" id="SFLDG01135">
    <property type="entry name" value="C1.5.6:_HAD__Beta-PGM__Phospha"/>
    <property type="match status" value="1"/>
</dbReference>
<dbReference type="Pfam" id="PF13419">
    <property type="entry name" value="HAD_2"/>
    <property type="match status" value="1"/>
</dbReference>
<evidence type="ECO:0000256" key="2">
    <source>
        <dbReference type="ARBA" id="ARBA00022553"/>
    </source>
</evidence>
<dbReference type="GO" id="GO:0005975">
    <property type="term" value="P:carbohydrate metabolic process"/>
    <property type="evidence" value="ECO:0007669"/>
    <property type="project" value="InterPro"/>
</dbReference>
<comment type="caution">
    <text evidence="14">The sequence shown here is derived from an EMBL/GenBank/DDBJ whole genome shotgun (WGS) entry which is preliminary data.</text>
</comment>
<dbReference type="InterPro" id="IPR041492">
    <property type="entry name" value="HAD_2"/>
</dbReference>
<protein>
    <recommendedName>
        <fullName evidence="9">Beta-phosphoglucomutase</fullName>
        <ecNumber evidence="8">5.4.2.6</ecNumber>
    </recommendedName>
</protein>
<keyword evidence="6" id="KW-0119">Carbohydrate metabolism</keyword>
<evidence type="ECO:0000256" key="1">
    <source>
        <dbReference type="ARBA" id="ARBA00006171"/>
    </source>
</evidence>
<accession>A0A2S5A747</accession>
<feature type="active site" description="Proton donor/acceptor" evidence="10">
    <location>
        <position position="10"/>
    </location>
</feature>
<evidence type="ECO:0000313" key="15">
    <source>
        <dbReference type="Proteomes" id="UP000236893"/>
    </source>
</evidence>
<feature type="binding site" evidence="11">
    <location>
        <position position="146"/>
    </location>
    <ligand>
        <name>substrate</name>
    </ligand>
</feature>
<dbReference type="CDD" id="cd02598">
    <property type="entry name" value="HAD_BPGM"/>
    <property type="match status" value="1"/>
</dbReference>
<dbReference type="PANTHER" id="PTHR46193:SF18">
    <property type="entry name" value="HEXITOL PHOSPHATASE B"/>
    <property type="match status" value="1"/>
</dbReference>
<dbReference type="SFLD" id="SFLDG01129">
    <property type="entry name" value="C1.5:_HAD__Beta-PGM__Phosphata"/>
    <property type="match status" value="1"/>
</dbReference>
<comment type="cofactor">
    <cofactor evidence="12">
        <name>Mg(2+)</name>
        <dbReference type="ChEBI" id="CHEBI:18420"/>
    </cofactor>
    <text evidence="12">Binds 2 magnesium ions per subunit.</text>
</comment>
<feature type="binding site" evidence="11">
    <location>
        <begin position="115"/>
        <end position="119"/>
    </location>
    <ligand>
        <name>substrate</name>
    </ligand>
</feature>
<feature type="binding site" evidence="12">
    <location>
        <position position="10"/>
    </location>
    <ligand>
        <name>Mg(2+)</name>
        <dbReference type="ChEBI" id="CHEBI:18420"/>
    </ligand>
</feature>
<comment type="similarity">
    <text evidence="1">Belongs to the HAD-like hydrolase superfamily. CbbY/CbbZ/Gph/YieH family.</text>
</comment>
<keyword evidence="5" id="KW-0413">Isomerase</keyword>
<dbReference type="NCBIfam" id="TIGR02009">
    <property type="entry name" value="PGMB-YQAB-SF"/>
    <property type="match status" value="1"/>
</dbReference>